<dbReference type="AlphaFoldDB" id="A0A7W7WZI8"/>
<evidence type="ECO:0000256" key="1">
    <source>
        <dbReference type="SAM" id="Phobius"/>
    </source>
</evidence>
<name>A0A7W7WZI8_9PSEU</name>
<evidence type="ECO:0000313" key="2">
    <source>
        <dbReference type="EMBL" id="MBB4968883.1"/>
    </source>
</evidence>
<evidence type="ECO:0008006" key="4">
    <source>
        <dbReference type="Google" id="ProtNLM"/>
    </source>
</evidence>
<dbReference type="InterPro" id="IPR021517">
    <property type="entry name" value="DUF3180"/>
</dbReference>
<keyword evidence="3" id="KW-1185">Reference proteome</keyword>
<proteinExistence type="predicted"/>
<reference evidence="2 3" key="1">
    <citation type="submission" date="2020-08" db="EMBL/GenBank/DDBJ databases">
        <title>Sequencing the genomes of 1000 actinobacteria strains.</title>
        <authorList>
            <person name="Klenk H.-P."/>
        </authorList>
    </citation>
    <scope>NUCLEOTIDE SEQUENCE [LARGE SCALE GENOMIC DNA]</scope>
    <source>
        <strain evidence="2 3">DSM 45084</strain>
    </source>
</reference>
<keyword evidence="1" id="KW-0472">Membrane</keyword>
<accession>A0A7W7WZI8</accession>
<sequence length="150" mass="15653">MRFTRPRDLLAVALLAGLVAHALLNWVYDTLPPLPTFAGFTLLVIAATDLALAFPLRARIRRVPGTRPVAPLTAARAVVLAKASSVLGAMMGGAWAGALLYVLPVREEFDAAGHDVVSALVGLGCAAALVGAGLWLEHCCKTPDDSRGES</sequence>
<keyword evidence="1" id="KW-0812">Transmembrane</keyword>
<dbReference type="Proteomes" id="UP000542674">
    <property type="component" value="Unassembled WGS sequence"/>
</dbReference>
<protein>
    <recommendedName>
        <fullName evidence="4">DUF3180 domain-containing protein</fullName>
    </recommendedName>
</protein>
<organism evidence="2 3">
    <name type="scientific">Saccharothrix violaceirubra</name>
    <dbReference type="NCBI Taxonomy" id="413306"/>
    <lineage>
        <taxon>Bacteria</taxon>
        <taxon>Bacillati</taxon>
        <taxon>Actinomycetota</taxon>
        <taxon>Actinomycetes</taxon>
        <taxon>Pseudonocardiales</taxon>
        <taxon>Pseudonocardiaceae</taxon>
        <taxon>Saccharothrix</taxon>
    </lineage>
</organism>
<dbReference type="EMBL" id="JACHJS010000001">
    <property type="protein sequence ID" value="MBB4968883.1"/>
    <property type="molecule type" value="Genomic_DNA"/>
</dbReference>
<gene>
    <name evidence="2" type="ORF">F4559_006242</name>
</gene>
<feature type="transmembrane region" description="Helical" evidence="1">
    <location>
        <begin position="77"/>
        <end position="104"/>
    </location>
</feature>
<evidence type="ECO:0000313" key="3">
    <source>
        <dbReference type="Proteomes" id="UP000542674"/>
    </source>
</evidence>
<feature type="transmembrane region" description="Helical" evidence="1">
    <location>
        <begin position="116"/>
        <end position="136"/>
    </location>
</feature>
<dbReference type="Pfam" id="PF11377">
    <property type="entry name" value="DUF3180"/>
    <property type="match status" value="1"/>
</dbReference>
<dbReference type="RefSeq" id="WP_184674624.1">
    <property type="nucleotide sequence ID" value="NZ_BAABAI010000043.1"/>
</dbReference>
<comment type="caution">
    <text evidence="2">The sequence shown here is derived from an EMBL/GenBank/DDBJ whole genome shotgun (WGS) entry which is preliminary data.</text>
</comment>
<keyword evidence="1" id="KW-1133">Transmembrane helix</keyword>
<feature type="transmembrane region" description="Helical" evidence="1">
    <location>
        <begin position="38"/>
        <end position="56"/>
    </location>
</feature>